<gene>
    <name evidence="2" type="ORF">PHMEG_00013393</name>
</gene>
<dbReference type="Pfam" id="PF07714">
    <property type="entry name" value="PK_Tyr_Ser-Thr"/>
    <property type="match status" value="1"/>
</dbReference>
<reference evidence="3" key="1">
    <citation type="submission" date="2017-03" db="EMBL/GenBank/DDBJ databases">
        <title>Phytopthora megakarya and P. palmivora, two closely related causual agents of cacao black pod achieved similar genome size and gene model numbers by different mechanisms.</title>
        <authorList>
            <person name="Ali S."/>
            <person name="Shao J."/>
            <person name="Larry D.J."/>
            <person name="Kronmiller B."/>
            <person name="Shen D."/>
            <person name="Strem M.D."/>
            <person name="Melnick R.L."/>
            <person name="Guiltinan M.J."/>
            <person name="Tyler B.M."/>
            <person name="Meinhardt L.W."/>
            <person name="Bailey B.A."/>
        </authorList>
    </citation>
    <scope>NUCLEOTIDE SEQUENCE [LARGE SCALE GENOMIC DNA]</scope>
    <source>
        <strain evidence="3">zdho120</strain>
    </source>
</reference>
<dbReference type="InterPro" id="IPR051681">
    <property type="entry name" value="Ser/Thr_Kinases-Pseudokinases"/>
</dbReference>
<dbReference type="PANTHER" id="PTHR44329:SF214">
    <property type="entry name" value="PROTEIN KINASE DOMAIN-CONTAINING PROTEIN"/>
    <property type="match status" value="1"/>
</dbReference>
<dbReference type="STRING" id="4795.A0A225W6F2"/>
<dbReference type="OrthoDB" id="107748at2759"/>
<protein>
    <submittedName>
        <fullName evidence="2">TKL protein kinase</fullName>
    </submittedName>
</protein>
<dbReference type="Proteomes" id="UP000198211">
    <property type="component" value="Unassembled WGS sequence"/>
</dbReference>
<dbReference type="InterPro" id="IPR000719">
    <property type="entry name" value="Prot_kinase_dom"/>
</dbReference>
<evidence type="ECO:0000313" key="3">
    <source>
        <dbReference type="Proteomes" id="UP000198211"/>
    </source>
</evidence>
<dbReference type="InterPro" id="IPR001245">
    <property type="entry name" value="Ser-Thr/Tyr_kinase_cat_dom"/>
</dbReference>
<accession>A0A225W6F2</accession>
<dbReference type="SUPFAM" id="SSF56112">
    <property type="entry name" value="Protein kinase-like (PK-like)"/>
    <property type="match status" value="1"/>
</dbReference>
<keyword evidence="2" id="KW-0808">Transferase</keyword>
<organism evidence="2 3">
    <name type="scientific">Phytophthora megakarya</name>
    <dbReference type="NCBI Taxonomy" id="4795"/>
    <lineage>
        <taxon>Eukaryota</taxon>
        <taxon>Sar</taxon>
        <taxon>Stramenopiles</taxon>
        <taxon>Oomycota</taxon>
        <taxon>Peronosporomycetes</taxon>
        <taxon>Peronosporales</taxon>
        <taxon>Peronosporaceae</taxon>
        <taxon>Phytophthora</taxon>
    </lineage>
</organism>
<evidence type="ECO:0000313" key="2">
    <source>
        <dbReference type="EMBL" id="OWZ13296.1"/>
    </source>
</evidence>
<dbReference type="InterPro" id="IPR011009">
    <property type="entry name" value="Kinase-like_dom_sf"/>
</dbReference>
<keyword evidence="2" id="KW-0418">Kinase</keyword>
<keyword evidence="3" id="KW-1185">Reference proteome</keyword>
<dbReference type="EMBL" id="NBNE01001616">
    <property type="protein sequence ID" value="OWZ13296.1"/>
    <property type="molecule type" value="Genomic_DNA"/>
</dbReference>
<dbReference type="PANTHER" id="PTHR44329">
    <property type="entry name" value="SERINE/THREONINE-PROTEIN KINASE TNNI3K-RELATED"/>
    <property type="match status" value="1"/>
</dbReference>
<name>A0A225W6F2_9STRA</name>
<evidence type="ECO:0000259" key="1">
    <source>
        <dbReference type="PROSITE" id="PS50011"/>
    </source>
</evidence>
<dbReference type="GO" id="GO:0005524">
    <property type="term" value="F:ATP binding"/>
    <property type="evidence" value="ECO:0007669"/>
    <property type="project" value="InterPro"/>
</dbReference>
<dbReference type="GO" id="GO:0004674">
    <property type="term" value="F:protein serine/threonine kinase activity"/>
    <property type="evidence" value="ECO:0007669"/>
    <property type="project" value="TreeGrafter"/>
</dbReference>
<comment type="caution">
    <text evidence="2">The sequence shown here is derived from an EMBL/GenBank/DDBJ whole genome shotgun (WGS) entry which is preliminary data.</text>
</comment>
<dbReference type="Gene3D" id="1.10.510.10">
    <property type="entry name" value="Transferase(Phosphotransferase) domain 1"/>
    <property type="match status" value="1"/>
</dbReference>
<sequence length="355" mass="39253">MLSLATNEMLHPTDGATRLKIGSISIHRSISPKLKLKIETNLTVDGHCDALDAKQEASRLWNDLVVTNKRIPREEVQLGQLTGHGVFGEVYSGLFQGKKVAVKKLLPETQENEENVTNFLAEVKIAATLSHPNIVLFVGVSWTSASDLCVVQEFMEGGDLRSLLDRYEAERHCVGFDWEKTKIAMQICSALAYMHSLSPPVIHSNLKSRNVLLTGEMEAKVTNFGTSPKQTYQTTTETKKMTLWMAPEIIRGEMHNTDADMFSFGVVLSELDMLSAPYAQARQQIRDGSCRPLQDADILQKVTKGSLRVVFSEVGPMALAELGRACASVNPLQRPTASEALYTLQTILAEELVHV</sequence>
<dbReference type="PROSITE" id="PS50011">
    <property type="entry name" value="PROTEIN_KINASE_DOM"/>
    <property type="match status" value="1"/>
</dbReference>
<dbReference type="AlphaFoldDB" id="A0A225W6F2"/>
<proteinExistence type="predicted"/>
<feature type="domain" description="Protein kinase" evidence="1">
    <location>
        <begin position="76"/>
        <end position="348"/>
    </location>
</feature>